<comment type="subcellular location">
    <subcellularLocation>
        <location evidence="1">Membrane</location>
        <topology evidence="1">Multi-pass membrane protein</topology>
    </subcellularLocation>
</comment>
<reference evidence="6 7" key="1">
    <citation type="journal article" date="2014" name="Int. J. Syst. Evol. Microbiol.">
        <title>Complete genome sequence of Corynebacterium casei LMG S-19264T (=DSM 44701T), isolated from a smear-ripened cheese.</title>
        <authorList>
            <consortium name="US DOE Joint Genome Institute (JGI-PGF)"/>
            <person name="Walter F."/>
            <person name="Albersmeier A."/>
            <person name="Kalinowski J."/>
            <person name="Ruckert C."/>
        </authorList>
    </citation>
    <scope>NUCLEOTIDE SEQUENCE [LARGE SCALE GENOMIC DNA]</scope>
    <source>
        <strain evidence="6 7">CGMCC 1.9161</strain>
    </source>
</reference>
<feature type="transmembrane region" description="Helical" evidence="5">
    <location>
        <begin position="103"/>
        <end position="128"/>
    </location>
</feature>
<evidence type="ECO:0000256" key="1">
    <source>
        <dbReference type="ARBA" id="ARBA00004141"/>
    </source>
</evidence>
<dbReference type="Pfam" id="PF04172">
    <property type="entry name" value="LrgB"/>
    <property type="match status" value="1"/>
</dbReference>
<feature type="transmembrane region" description="Helical" evidence="5">
    <location>
        <begin position="189"/>
        <end position="207"/>
    </location>
</feature>
<dbReference type="Proteomes" id="UP000600449">
    <property type="component" value="Unassembled WGS sequence"/>
</dbReference>
<keyword evidence="3 5" id="KW-1133">Transmembrane helix</keyword>
<feature type="transmembrane region" description="Helical" evidence="5">
    <location>
        <begin position="71"/>
        <end position="91"/>
    </location>
</feature>
<evidence type="ECO:0000313" key="7">
    <source>
        <dbReference type="Proteomes" id="UP000600449"/>
    </source>
</evidence>
<comment type="caution">
    <text evidence="6">The sequence shown here is derived from an EMBL/GenBank/DDBJ whole genome shotgun (WGS) entry which is preliminary data.</text>
</comment>
<evidence type="ECO:0000256" key="5">
    <source>
        <dbReference type="SAM" id="Phobius"/>
    </source>
</evidence>
<evidence type="ECO:0000256" key="4">
    <source>
        <dbReference type="ARBA" id="ARBA00023136"/>
    </source>
</evidence>
<dbReference type="GO" id="GO:0016020">
    <property type="term" value="C:membrane"/>
    <property type="evidence" value="ECO:0007669"/>
    <property type="project" value="UniProtKB-SubCell"/>
</dbReference>
<gene>
    <name evidence="6" type="ORF">GCM10011322_27920</name>
</gene>
<evidence type="ECO:0000313" key="6">
    <source>
        <dbReference type="EMBL" id="GGK39279.1"/>
    </source>
</evidence>
<dbReference type="InterPro" id="IPR007300">
    <property type="entry name" value="CidB/LrgB"/>
</dbReference>
<dbReference type="AlphaFoldDB" id="A0A917QAX5"/>
<keyword evidence="4 5" id="KW-0472">Membrane</keyword>
<evidence type="ECO:0000256" key="2">
    <source>
        <dbReference type="ARBA" id="ARBA00022692"/>
    </source>
</evidence>
<dbReference type="PANTHER" id="PTHR30249:SF0">
    <property type="entry name" value="PLASTIDAL GLYCOLATE_GLYCERATE TRANSLOCATOR 1, CHLOROPLASTIC"/>
    <property type="match status" value="1"/>
</dbReference>
<protein>
    <submittedName>
        <fullName evidence="6">Membrane protein</fullName>
    </submittedName>
</protein>
<keyword evidence="2 5" id="KW-0812">Transmembrane</keyword>
<accession>A0A917QAX5</accession>
<proteinExistence type="predicted"/>
<feature type="transmembrane region" description="Helical" evidence="5">
    <location>
        <begin position="219"/>
        <end position="240"/>
    </location>
</feature>
<dbReference type="EMBL" id="BMMF01000008">
    <property type="protein sequence ID" value="GGK39279.1"/>
    <property type="molecule type" value="Genomic_DNA"/>
</dbReference>
<sequence>MTGPVAADFWVYLATSPLFWLALTLSVYLGADRLSALSGRNSLVNPVLIAIVALGAVLIATGTSYETYFEGAQFVHVLLGPATVALAIPIVRHRGEIRRNLLPLVVALLVGAVVGIASAVGLAIALGLDAALVASLAPKSVTAPIAMGVAREIGGVPELTAVLVIATGITGAALVTPVLNLLRVRDWRARGFAVGLAAHGIGTARALQVNPVAGTFAGLAMALNGLVTAFAAPLVVAWLVG</sequence>
<name>A0A917QAX5_9HYPH</name>
<feature type="transmembrane region" description="Helical" evidence="5">
    <location>
        <begin position="12"/>
        <end position="31"/>
    </location>
</feature>
<organism evidence="6 7">
    <name type="scientific">Salinarimonas ramus</name>
    <dbReference type="NCBI Taxonomy" id="690164"/>
    <lineage>
        <taxon>Bacteria</taxon>
        <taxon>Pseudomonadati</taxon>
        <taxon>Pseudomonadota</taxon>
        <taxon>Alphaproteobacteria</taxon>
        <taxon>Hyphomicrobiales</taxon>
        <taxon>Salinarimonadaceae</taxon>
        <taxon>Salinarimonas</taxon>
    </lineage>
</organism>
<feature type="transmembrane region" description="Helical" evidence="5">
    <location>
        <begin position="159"/>
        <end position="182"/>
    </location>
</feature>
<dbReference type="PANTHER" id="PTHR30249">
    <property type="entry name" value="PUTATIVE SEROTONIN TRANSPORTER"/>
    <property type="match status" value="1"/>
</dbReference>
<feature type="transmembrane region" description="Helical" evidence="5">
    <location>
        <begin position="43"/>
        <end position="65"/>
    </location>
</feature>
<keyword evidence="7" id="KW-1185">Reference proteome</keyword>
<evidence type="ECO:0000256" key="3">
    <source>
        <dbReference type="ARBA" id="ARBA00022989"/>
    </source>
</evidence>